<protein>
    <submittedName>
        <fullName evidence="1">Uncharacterized protein</fullName>
    </submittedName>
</protein>
<dbReference type="PANTHER" id="PTHR33384:SF1">
    <property type="entry name" value="EXPRESSED PROTEIN"/>
    <property type="match status" value="1"/>
</dbReference>
<evidence type="ECO:0000313" key="1">
    <source>
        <dbReference type="EMBL" id="ABK21516.1"/>
    </source>
</evidence>
<dbReference type="AlphaFoldDB" id="A9NLK5"/>
<organism evidence="1">
    <name type="scientific">Picea sitchensis</name>
    <name type="common">Sitka spruce</name>
    <name type="synonym">Pinus sitchensis</name>
    <dbReference type="NCBI Taxonomy" id="3332"/>
    <lineage>
        <taxon>Eukaryota</taxon>
        <taxon>Viridiplantae</taxon>
        <taxon>Streptophyta</taxon>
        <taxon>Embryophyta</taxon>
        <taxon>Tracheophyta</taxon>
        <taxon>Spermatophyta</taxon>
        <taxon>Pinopsida</taxon>
        <taxon>Pinidae</taxon>
        <taxon>Conifers I</taxon>
        <taxon>Pinales</taxon>
        <taxon>Pinaceae</taxon>
        <taxon>Picea</taxon>
    </lineage>
</organism>
<dbReference type="EMBL" id="EF082140">
    <property type="protein sequence ID" value="ABK21516.1"/>
    <property type="molecule type" value="mRNA"/>
</dbReference>
<reference evidence="1" key="1">
    <citation type="journal article" date="2008" name="BMC Genomics">
        <title>A conifer genomics resource of 200,000 spruce (Picea spp.) ESTs and 6,464 high-quality, sequence-finished full-length cDNAs for Sitka spruce (Picea sitchensis).</title>
        <authorList>
            <person name="Ralph S.G."/>
            <person name="Chun H.J."/>
            <person name="Kolosova N."/>
            <person name="Cooper D."/>
            <person name="Oddy C."/>
            <person name="Ritland C.E."/>
            <person name="Kirkpatrick R."/>
            <person name="Moore R."/>
            <person name="Barber S."/>
            <person name="Holt R.A."/>
            <person name="Jones S.J."/>
            <person name="Marra M.A."/>
            <person name="Douglas C.J."/>
            <person name="Ritland K."/>
            <person name="Bohlmann J."/>
        </authorList>
    </citation>
    <scope>NUCLEOTIDE SEQUENCE</scope>
    <source>
        <tissue evidence="1">Bark</tissue>
    </source>
</reference>
<dbReference type="OMA" id="CPPMPAW"/>
<accession>A9NLK5</accession>
<sequence>MEFRPRRFGGMQELATLNGPDCLADSNVRVRQRSGIHRDMSQRQVICPEPRRLPIVPSLADDHEIHKSGRRLHSHSAMQTEGEACREILDIFFSKSGYGDQANVNSSLPYFCGSPPSRSHNPLIHDVKFIKKELAPPPVNVSQKSSCGASFGANTSVRVEGFFCSSSEKHCIVSALA</sequence>
<dbReference type="PANTHER" id="PTHR33384">
    <property type="entry name" value="EXPRESSED PROTEIN"/>
    <property type="match status" value="1"/>
</dbReference>
<name>A9NLK5_PICSI</name>
<proteinExistence type="evidence at transcript level"/>